<evidence type="ECO:0000313" key="1">
    <source>
        <dbReference type="EMBL" id="QDU37472.1"/>
    </source>
</evidence>
<sequence length="321" mass="35334">MPKRVRIALILVVLLVLNSVALLLTFGPSQGGGEALADPRGDDPPNAPAAIENRRRHVQSHIADVASEPVPMLIQNLIDTSAWFSPAGLSGQEMAQRCWHVVLGNRRCSRLSEELAAMPPHERDTLLEEAFRTTFGMHQDTFDRALTSYETPGAPKNEQSALATQLGVCCSLFLIAEHRELDELLDRIDAVQRFGEEVRNRIKSSEAIPPAVQFVANAHVEPDNAFYISVVLDAVPAQQRDQLIAAADLNGVGTLKEIELTTWNAEPGTFDSVHAWQGLPVDRTGGTETKTAFEWDGERLMDHERQQDVVQQLLAAARALK</sequence>
<reference evidence="1 2" key="1">
    <citation type="submission" date="2019-02" db="EMBL/GenBank/DDBJ databases">
        <title>Deep-cultivation of Planctomycetes and their phenomic and genomic characterization uncovers novel biology.</title>
        <authorList>
            <person name="Wiegand S."/>
            <person name="Jogler M."/>
            <person name="Boedeker C."/>
            <person name="Pinto D."/>
            <person name="Vollmers J."/>
            <person name="Rivas-Marin E."/>
            <person name="Kohn T."/>
            <person name="Peeters S.H."/>
            <person name="Heuer A."/>
            <person name="Rast P."/>
            <person name="Oberbeckmann S."/>
            <person name="Bunk B."/>
            <person name="Jeske O."/>
            <person name="Meyerdierks A."/>
            <person name="Storesund J.E."/>
            <person name="Kallscheuer N."/>
            <person name="Luecker S."/>
            <person name="Lage O.M."/>
            <person name="Pohl T."/>
            <person name="Merkel B.J."/>
            <person name="Hornburger P."/>
            <person name="Mueller R.-W."/>
            <person name="Bruemmer F."/>
            <person name="Labrenz M."/>
            <person name="Spormann A.M."/>
            <person name="Op den Camp H."/>
            <person name="Overmann J."/>
            <person name="Amann R."/>
            <person name="Jetten M.S.M."/>
            <person name="Mascher T."/>
            <person name="Medema M.H."/>
            <person name="Devos D.P."/>
            <person name="Kaster A.-K."/>
            <person name="Ovreas L."/>
            <person name="Rohde M."/>
            <person name="Galperin M.Y."/>
            <person name="Jogler C."/>
        </authorList>
    </citation>
    <scope>NUCLEOTIDE SEQUENCE [LARGE SCALE GENOMIC DNA]</scope>
    <source>
        <strain evidence="1 2">Mal4</strain>
    </source>
</reference>
<accession>A0A517Z4Q4</accession>
<organism evidence="1 2">
    <name type="scientific">Maioricimonas rarisocia</name>
    <dbReference type="NCBI Taxonomy" id="2528026"/>
    <lineage>
        <taxon>Bacteria</taxon>
        <taxon>Pseudomonadati</taxon>
        <taxon>Planctomycetota</taxon>
        <taxon>Planctomycetia</taxon>
        <taxon>Planctomycetales</taxon>
        <taxon>Planctomycetaceae</taxon>
        <taxon>Maioricimonas</taxon>
    </lineage>
</organism>
<dbReference type="RefSeq" id="WP_145368323.1">
    <property type="nucleotide sequence ID" value="NZ_CP036275.1"/>
</dbReference>
<name>A0A517Z4Q4_9PLAN</name>
<protein>
    <submittedName>
        <fullName evidence="1">Uncharacterized protein</fullName>
    </submittedName>
</protein>
<keyword evidence="2" id="KW-1185">Reference proteome</keyword>
<dbReference type="KEGG" id="mri:Mal4_17860"/>
<dbReference type="EMBL" id="CP036275">
    <property type="protein sequence ID" value="QDU37472.1"/>
    <property type="molecule type" value="Genomic_DNA"/>
</dbReference>
<evidence type="ECO:0000313" key="2">
    <source>
        <dbReference type="Proteomes" id="UP000320496"/>
    </source>
</evidence>
<dbReference type="Proteomes" id="UP000320496">
    <property type="component" value="Chromosome"/>
</dbReference>
<gene>
    <name evidence="1" type="ORF">Mal4_17860</name>
</gene>
<dbReference type="AlphaFoldDB" id="A0A517Z4Q4"/>
<proteinExistence type="predicted"/>